<dbReference type="EMBL" id="VSRR010014033">
    <property type="protein sequence ID" value="MPC56557.1"/>
    <property type="molecule type" value="Genomic_DNA"/>
</dbReference>
<keyword evidence="3" id="KW-1185">Reference proteome</keyword>
<accession>A0A5B7GH04</accession>
<organism evidence="2 3">
    <name type="scientific">Portunus trituberculatus</name>
    <name type="common">Swimming crab</name>
    <name type="synonym">Neptunus trituberculatus</name>
    <dbReference type="NCBI Taxonomy" id="210409"/>
    <lineage>
        <taxon>Eukaryota</taxon>
        <taxon>Metazoa</taxon>
        <taxon>Ecdysozoa</taxon>
        <taxon>Arthropoda</taxon>
        <taxon>Crustacea</taxon>
        <taxon>Multicrustacea</taxon>
        <taxon>Malacostraca</taxon>
        <taxon>Eumalacostraca</taxon>
        <taxon>Eucarida</taxon>
        <taxon>Decapoda</taxon>
        <taxon>Pleocyemata</taxon>
        <taxon>Brachyura</taxon>
        <taxon>Eubrachyura</taxon>
        <taxon>Portunoidea</taxon>
        <taxon>Portunidae</taxon>
        <taxon>Portuninae</taxon>
        <taxon>Portunus</taxon>
    </lineage>
</organism>
<gene>
    <name evidence="2" type="ORF">E2C01_050519</name>
</gene>
<feature type="compositionally biased region" description="Low complexity" evidence="1">
    <location>
        <begin position="319"/>
        <end position="331"/>
    </location>
</feature>
<evidence type="ECO:0008006" key="4">
    <source>
        <dbReference type="Google" id="ProtNLM"/>
    </source>
</evidence>
<evidence type="ECO:0000313" key="3">
    <source>
        <dbReference type="Proteomes" id="UP000324222"/>
    </source>
</evidence>
<reference evidence="2 3" key="1">
    <citation type="submission" date="2019-05" db="EMBL/GenBank/DDBJ databases">
        <title>Another draft genome of Portunus trituberculatus and its Hox gene families provides insights of decapod evolution.</title>
        <authorList>
            <person name="Jeong J.-H."/>
            <person name="Song I."/>
            <person name="Kim S."/>
            <person name="Choi T."/>
            <person name="Kim D."/>
            <person name="Ryu S."/>
            <person name="Kim W."/>
        </authorList>
    </citation>
    <scope>NUCLEOTIDE SEQUENCE [LARGE SCALE GENOMIC DNA]</scope>
    <source>
        <tissue evidence="2">Muscle</tissue>
    </source>
</reference>
<evidence type="ECO:0000256" key="1">
    <source>
        <dbReference type="SAM" id="MobiDB-lite"/>
    </source>
</evidence>
<dbReference type="Proteomes" id="UP000324222">
    <property type="component" value="Unassembled WGS sequence"/>
</dbReference>
<dbReference type="AlphaFoldDB" id="A0A5B7GH04"/>
<sequence>MVHPQPSFTFPLTSNGVLLTNGAQKAECLATHIHTTLGSPDLVPTLVLPSSSHFSHEISTVITPQELTSTLLSLSTKKATGPDDMPNEFLRCLPDALLQLLLDRGLDLVHSWTARWGLTVSAQKSSLLCFTRRRIPNIPVVTINGSPMPFKSRHKFLGLLLDTPHLIWGCHIQYLVSSSLKRLNLMKSLAGVKWGVDRCTLLHFYCTYIRNRLDYGSDCEQPHNHFSAEASLPSLSHRCSTFLVRTYTKFASSPRCHALHSLLLQHGREPLHGPLPYQAHTPFVDRALSFFATLQSLFPFTHPHNGAKPVAQCRAGPYSLHSSTHGTTPTSPYTPTPPASLTLHPSVRPSTSPPGATVLRLPASASITTAELFAIKEGLQFATTLPTLCSIALFSDSLSALQIIKSHRPHSHLNLTLIIHHLILHLTSLGHTIHLQ</sequence>
<dbReference type="Gene3D" id="3.30.420.10">
    <property type="entry name" value="Ribonuclease H-like superfamily/Ribonuclease H"/>
    <property type="match status" value="1"/>
</dbReference>
<dbReference type="InterPro" id="IPR036397">
    <property type="entry name" value="RNaseH_sf"/>
</dbReference>
<dbReference type="OrthoDB" id="6378051at2759"/>
<protein>
    <recommendedName>
        <fullName evidence="4">RNase H type-1 domain-containing protein</fullName>
    </recommendedName>
</protein>
<dbReference type="GO" id="GO:0003676">
    <property type="term" value="F:nucleic acid binding"/>
    <property type="evidence" value="ECO:0007669"/>
    <property type="project" value="InterPro"/>
</dbReference>
<comment type="caution">
    <text evidence="2">The sequence shown here is derived from an EMBL/GenBank/DDBJ whole genome shotgun (WGS) entry which is preliminary data.</text>
</comment>
<name>A0A5B7GH04_PORTR</name>
<feature type="region of interest" description="Disordered" evidence="1">
    <location>
        <begin position="318"/>
        <end position="355"/>
    </location>
</feature>
<proteinExistence type="predicted"/>
<evidence type="ECO:0000313" key="2">
    <source>
        <dbReference type="EMBL" id="MPC56557.1"/>
    </source>
</evidence>